<keyword evidence="11 15" id="KW-0378">Hydrolase</keyword>
<dbReference type="InterPro" id="IPR023019">
    <property type="entry name" value="His_synth_HisIE"/>
</dbReference>
<evidence type="ECO:0000256" key="10">
    <source>
        <dbReference type="ARBA" id="ARBA00022741"/>
    </source>
</evidence>
<comment type="caution">
    <text evidence="18">The sequence shown here is derived from an EMBL/GenBank/DDBJ whole genome shotgun (WGS) entry which is preliminary data.</text>
</comment>
<keyword evidence="10 15" id="KW-0547">Nucleotide-binding</keyword>
<evidence type="ECO:0000256" key="4">
    <source>
        <dbReference type="ARBA" id="ARBA00005169"/>
    </source>
</evidence>
<dbReference type="HAMAP" id="MF_01020">
    <property type="entry name" value="HisE"/>
    <property type="match status" value="1"/>
</dbReference>
<dbReference type="SUPFAM" id="SSF141734">
    <property type="entry name" value="HisI-like"/>
    <property type="match status" value="1"/>
</dbReference>
<evidence type="ECO:0000259" key="17">
    <source>
        <dbReference type="Pfam" id="PF01502"/>
    </source>
</evidence>
<sequence length="236" mass="25130">MSRQGESGAADGVGSRHLRVEALDWDKGGGLLPAIVQDACTHRVLMLGYMDRGALQATLDSGQVHFHSRSRARLWRKGEQSGNTLELATIEPDCDADALLVRVRPRGPTCHLGRTSCFEHAAGGGLAELDRTIGQRWRQRPVGSYTTQLAEAGIARIAQKVGEEAVETAIAAVAADDASVLGEAADLAYHLLVLLHARGMDLAALEAVLRERHAGPDRASSPMPHRIDPPGTGTGK</sequence>
<name>A0ABP9E4K4_9GAMM</name>
<reference evidence="19" key="1">
    <citation type="journal article" date="2019" name="Int. J. Syst. Evol. Microbiol.">
        <title>The Global Catalogue of Microorganisms (GCM) 10K type strain sequencing project: providing services to taxonomists for standard genome sequencing and annotation.</title>
        <authorList>
            <consortium name="The Broad Institute Genomics Platform"/>
            <consortium name="The Broad Institute Genome Sequencing Center for Infectious Disease"/>
            <person name="Wu L."/>
            <person name="Ma J."/>
        </authorList>
    </citation>
    <scope>NUCLEOTIDE SEQUENCE [LARGE SCALE GENOMIC DNA]</scope>
    <source>
        <strain evidence="19">JCM 18392</strain>
    </source>
</reference>
<dbReference type="NCBIfam" id="NF000768">
    <property type="entry name" value="PRK00051.1"/>
    <property type="match status" value="1"/>
</dbReference>
<evidence type="ECO:0000313" key="18">
    <source>
        <dbReference type="EMBL" id="GAA4868326.1"/>
    </source>
</evidence>
<evidence type="ECO:0000313" key="19">
    <source>
        <dbReference type="Proteomes" id="UP001501323"/>
    </source>
</evidence>
<accession>A0ABP9E4K4</accession>
<evidence type="ECO:0000256" key="14">
    <source>
        <dbReference type="ARBA" id="ARBA00023268"/>
    </source>
</evidence>
<evidence type="ECO:0000256" key="7">
    <source>
        <dbReference type="ARBA" id="ARBA00008299"/>
    </source>
</evidence>
<evidence type="ECO:0000256" key="6">
    <source>
        <dbReference type="ARBA" id="ARBA00007731"/>
    </source>
</evidence>
<comment type="catalytic activity">
    <reaction evidence="2 15">
        <text>1-(5-phospho-beta-D-ribosyl)-ATP + H2O = 1-(5-phospho-beta-D-ribosyl)-5'-AMP + diphosphate + H(+)</text>
        <dbReference type="Rhea" id="RHEA:22828"/>
        <dbReference type="ChEBI" id="CHEBI:15377"/>
        <dbReference type="ChEBI" id="CHEBI:15378"/>
        <dbReference type="ChEBI" id="CHEBI:33019"/>
        <dbReference type="ChEBI" id="CHEBI:59457"/>
        <dbReference type="ChEBI" id="CHEBI:73183"/>
        <dbReference type="EC" id="3.6.1.31"/>
    </reaction>
</comment>
<evidence type="ECO:0000256" key="15">
    <source>
        <dbReference type="HAMAP-Rule" id="MF_01019"/>
    </source>
</evidence>
<dbReference type="EMBL" id="BAABJY010000002">
    <property type="protein sequence ID" value="GAA4868326.1"/>
    <property type="molecule type" value="Genomic_DNA"/>
</dbReference>
<dbReference type="NCBIfam" id="TIGR03188">
    <property type="entry name" value="histidine_hisI"/>
    <property type="match status" value="1"/>
</dbReference>
<dbReference type="InterPro" id="IPR038019">
    <property type="entry name" value="PRib_AMP_CycHydrolase_sf"/>
</dbReference>
<dbReference type="CDD" id="cd11534">
    <property type="entry name" value="NTP-PPase_HisIE_like"/>
    <property type="match status" value="1"/>
</dbReference>
<feature type="domain" description="Phosphoribosyl-AMP cyclohydrolase" evidence="17">
    <location>
        <begin position="46"/>
        <end position="119"/>
    </location>
</feature>
<dbReference type="Pfam" id="PF01502">
    <property type="entry name" value="PRA-CH"/>
    <property type="match status" value="1"/>
</dbReference>
<dbReference type="Gene3D" id="3.10.20.810">
    <property type="entry name" value="Phosphoribosyl-AMP cyclohydrolase"/>
    <property type="match status" value="1"/>
</dbReference>
<evidence type="ECO:0000256" key="11">
    <source>
        <dbReference type="ARBA" id="ARBA00022801"/>
    </source>
</evidence>
<proteinExistence type="inferred from homology"/>
<evidence type="ECO:0000256" key="3">
    <source>
        <dbReference type="ARBA" id="ARBA00004496"/>
    </source>
</evidence>
<comment type="similarity">
    <text evidence="7 15">In the N-terminal section; belongs to the PRA-CH family.</text>
</comment>
<dbReference type="HAMAP" id="MF_01019">
    <property type="entry name" value="HisIE"/>
    <property type="match status" value="1"/>
</dbReference>
<comment type="pathway">
    <text evidence="4 15">Amino-acid biosynthesis; L-histidine biosynthesis; L-histidine from 5-phospho-alpha-D-ribose 1-diphosphate: step 3/9.</text>
</comment>
<dbReference type="PANTHER" id="PTHR42945:SF9">
    <property type="entry name" value="HISTIDINE BIOSYNTHESIS BIFUNCTIONAL PROTEIN HISIE"/>
    <property type="match status" value="1"/>
</dbReference>
<evidence type="ECO:0000256" key="2">
    <source>
        <dbReference type="ARBA" id="ARBA00001460"/>
    </source>
</evidence>
<feature type="region of interest" description="Phosphoribosyl-AMP cyclohydrolase" evidence="15">
    <location>
        <begin position="1"/>
        <end position="125"/>
    </location>
</feature>
<evidence type="ECO:0000256" key="13">
    <source>
        <dbReference type="ARBA" id="ARBA00023102"/>
    </source>
</evidence>
<dbReference type="InterPro" id="IPR002496">
    <property type="entry name" value="PRib_AMP_CycHydrolase_dom"/>
</dbReference>
<evidence type="ECO:0000256" key="12">
    <source>
        <dbReference type="ARBA" id="ARBA00022840"/>
    </source>
</evidence>
<dbReference type="NCBIfam" id="NF002747">
    <property type="entry name" value="PRK02759.1"/>
    <property type="match status" value="1"/>
</dbReference>
<keyword evidence="8 15" id="KW-0963">Cytoplasm</keyword>
<evidence type="ECO:0000256" key="9">
    <source>
        <dbReference type="ARBA" id="ARBA00022605"/>
    </source>
</evidence>
<comment type="subcellular location">
    <subcellularLocation>
        <location evidence="3 15">Cytoplasm</location>
    </subcellularLocation>
</comment>
<protein>
    <recommendedName>
        <fullName evidence="15">Histidine biosynthesis bifunctional protein HisIE</fullName>
    </recommendedName>
    <domain>
        <recommendedName>
            <fullName evidence="15">Phosphoribosyl-AMP cyclohydrolase</fullName>
            <shortName evidence="15">PRA-CH</shortName>
            <ecNumber evidence="15">3.5.4.19</ecNumber>
        </recommendedName>
    </domain>
    <domain>
        <recommendedName>
            <fullName evidence="15">Phosphoribosyl-ATP pyrophosphatase</fullName>
            <shortName evidence="15">PRA-PH</shortName>
            <ecNumber evidence="15">3.6.1.31</ecNumber>
        </recommendedName>
    </domain>
</protein>
<feature type="region of interest" description="Disordered" evidence="16">
    <location>
        <begin position="213"/>
        <end position="236"/>
    </location>
</feature>
<keyword evidence="19" id="KW-1185">Reference proteome</keyword>
<comment type="catalytic activity">
    <reaction evidence="1 15">
        <text>1-(5-phospho-beta-D-ribosyl)-5'-AMP + H2O = 1-(5-phospho-beta-D-ribosyl)-5-[(5-phospho-beta-D-ribosylamino)methylideneamino]imidazole-4-carboxamide</text>
        <dbReference type="Rhea" id="RHEA:20049"/>
        <dbReference type="ChEBI" id="CHEBI:15377"/>
        <dbReference type="ChEBI" id="CHEBI:58435"/>
        <dbReference type="ChEBI" id="CHEBI:59457"/>
        <dbReference type="EC" id="3.5.4.19"/>
    </reaction>
</comment>
<keyword evidence="13 15" id="KW-0368">Histidine biosynthesis</keyword>
<evidence type="ECO:0000256" key="5">
    <source>
        <dbReference type="ARBA" id="ARBA00005204"/>
    </source>
</evidence>
<dbReference type="InterPro" id="IPR008179">
    <property type="entry name" value="HisE"/>
</dbReference>
<organism evidence="18 19">
    <name type="scientific">Luteimonas vadosa</name>
    <dbReference type="NCBI Taxonomy" id="1165507"/>
    <lineage>
        <taxon>Bacteria</taxon>
        <taxon>Pseudomonadati</taxon>
        <taxon>Pseudomonadota</taxon>
        <taxon>Gammaproteobacteria</taxon>
        <taxon>Lysobacterales</taxon>
        <taxon>Lysobacteraceae</taxon>
        <taxon>Luteimonas</taxon>
    </lineage>
</organism>
<feature type="region of interest" description="Phosphoribosyl-ATP pyrophosphohydrolase" evidence="15">
    <location>
        <begin position="126"/>
        <end position="236"/>
    </location>
</feature>
<dbReference type="InterPro" id="IPR021130">
    <property type="entry name" value="PRib-ATP_PPHydrolase-like"/>
</dbReference>
<keyword evidence="12 15" id="KW-0067">ATP-binding</keyword>
<gene>
    <name evidence="15 18" type="primary">hisIE</name>
    <name evidence="15" type="synonym">hisI</name>
    <name evidence="18" type="ORF">GCM10023332_21060</name>
</gene>
<evidence type="ECO:0000256" key="8">
    <source>
        <dbReference type="ARBA" id="ARBA00022490"/>
    </source>
</evidence>
<dbReference type="Pfam" id="PF01503">
    <property type="entry name" value="PRA-PH"/>
    <property type="match status" value="1"/>
</dbReference>
<dbReference type="Proteomes" id="UP001501323">
    <property type="component" value="Unassembled WGS sequence"/>
</dbReference>
<dbReference type="SUPFAM" id="SSF101386">
    <property type="entry name" value="all-alpha NTP pyrophosphatases"/>
    <property type="match status" value="1"/>
</dbReference>
<keyword evidence="14 15" id="KW-0511">Multifunctional enzyme</keyword>
<dbReference type="EC" id="3.6.1.31" evidence="15"/>
<comment type="similarity">
    <text evidence="6 15">In the C-terminal section; belongs to the PRA-PH family.</text>
</comment>
<evidence type="ECO:0000256" key="16">
    <source>
        <dbReference type="SAM" id="MobiDB-lite"/>
    </source>
</evidence>
<keyword evidence="9 15" id="KW-0028">Amino-acid biosynthesis</keyword>
<dbReference type="EC" id="3.5.4.19" evidence="15"/>
<dbReference type="RefSeq" id="WP_345295442.1">
    <property type="nucleotide sequence ID" value="NZ_BAABJY010000002.1"/>
</dbReference>
<comment type="pathway">
    <text evidence="5 15">Amino-acid biosynthesis; L-histidine biosynthesis; L-histidine from 5-phospho-alpha-D-ribose 1-diphosphate: step 2/9.</text>
</comment>
<evidence type="ECO:0000256" key="1">
    <source>
        <dbReference type="ARBA" id="ARBA00000024"/>
    </source>
</evidence>
<dbReference type="PANTHER" id="PTHR42945">
    <property type="entry name" value="HISTIDINE BIOSYNTHESIS BIFUNCTIONAL PROTEIN"/>
    <property type="match status" value="1"/>
</dbReference>
<dbReference type="Gene3D" id="1.10.287.1080">
    <property type="entry name" value="MazG-like"/>
    <property type="match status" value="1"/>
</dbReference>